<name>A0AAI9X9R3_PENTH</name>
<reference evidence="1" key="2">
    <citation type="journal article" date="2016" name="Fungal Biol.">
        <title>Ochratoxin A production by Penicillium thymicola.</title>
        <authorList>
            <person name="Nguyen H.D.T."/>
            <person name="McMullin D.R."/>
            <person name="Ponomareva E."/>
            <person name="Riley R."/>
            <person name="Pomraning K.R."/>
            <person name="Baker S.E."/>
            <person name="Seifert K.A."/>
        </authorList>
    </citation>
    <scope>NUCLEOTIDE SEQUENCE</scope>
    <source>
        <strain evidence="1">DAOM 180753</strain>
    </source>
</reference>
<accession>A0AAI9X9R3</accession>
<sequence>MGPGVCGLMSTILPSCFRYIVKCTALIGWNGVEDFAILLRRGVGNIGSIDRVDPGNSMRPVHGSGQVQGLRWTMKLTWSHLQGTNSPSAAQTRAPEHKFKCTVTKSKQSGWKQTGETISYDHVQKLIPPHCLTCFFFFGLSHS</sequence>
<evidence type="ECO:0000313" key="2">
    <source>
        <dbReference type="Proteomes" id="UP001227192"/>
    </source>
</evidence>
<dbReference type="EMBL" id="LACB01000095">
    <property type="protein sequence ID" value="KAJ9489090.1"/>
    <property type="molecule type" value="Genomic_DNA"/>
</dbReference>
<comment type="caution">
    <text evidence="1">The sequence shown here is derived from an EMBL/GenBank/DDBJ whole genome shotgun (WGS) entry which is preliminary data.</text>
</comment>
<protein>
    <submittedName>
        <fullName evidence="1">Uncharacterized protein</fullName>
    </submittedName>
</protein>
<dbReference type="AlphaFoldDB" id="A0AAI9X9R3"/>
<organism evidence="1 2">
    <name type="scientific">Penicillium thymicola</name>
    <dbReference type="NCBI Taxonomy" id="293382"/>
    <lineage>
        <taxon>Eukaryota</taxon>
        <taxon>Fungi</taxon>
        <taxon>Dikarya</taxon>
        <taxon>Ascomycota</taxon>
        <taxon>Pezizomycotina</taxon>
        <taxon>Eurotiomycetes</taxon>
        <taxon>Eurotiomycetidae</taxon>
        <taxon>Eurotiales</taxon>
        <taxon>Aspergillaceae</taxon>
        <taxon>Penicillium</taxon>
    </lineage>
</organism>
<keyword evidence="2" id="KW-1185">Reference proteome</keyword>
<dbReference type="Proteomes" id="UP001227192">
    <property type="component" value="Unassembled WGS sequence"/>
</dbReference>
<reference evidence="1" key="1">
    <citation type="submission" date="2015-06" db="EMBL/GenBank/DDBJ databases">
        <authorList>
            <person name="Nguyen H."/>
        </authorList>
    </citation>
    <scope>NUCLEOTIDE SEQUENCE</scope>
    <source>
        <strain evidence="1">DAOM 180753</strain>
    </source>
</reference>
<gene>
    <name evidence="1" type="ORF">VN97_g4189</name>
</gene>
<evidence type="ECO:0000313" key="1">
    <source>
        <dbReference type="EMBL" id="KAJ9489090.1"/>
    </source>
</evidence>
<proteinExistence type="predicted"/>